<name>A0AAD7T6A9_9TELE</name>
<sequence>MLPTAVDKGSRGLCCQNGCTAWFKEREMGSTVCSRVSRSQMDLLSRRHDSNSCLAQLESGSVYQTTPDICLVTPSPA</sequence>
<keyword evidence="2" id="KW-1185">Reference proteome</keyword>
<gene>
    <name evidence="1" type="ORF">AAFF_G00008180</name>
</gene>
<dbReference type="EMBL" id="JAINUG010000010">
    <property type="protein sequence ID" value="KAJ8415120.1"/>
    <property type="molecule type" value="Genomic_DNA"/>
</dbReference>
<accession>A0AAD7T6A9</accession>
<evidence type="ECO:0000313" key="2">
    <source>
        <dbReference type="Proteomes" id="UP001221898"/>
    </source>
</evidence>
<comment type="caution">
    <text evidence="1">The sequence shown here is derived from an EMBL/GenBank/DDBJ whole genome shotgun (WGS) entry which is preliminary data.</text>
</comment>
<reference evidence="1" key="1">
    <citation type="journal article" date="2023" name="Science">
        <title>Genome structures resolve the early diversification of teleost fishes.</title>
        <authorList>
            <person name="Parey E."/>
            <person name="Louis A."/>
            <person name="Montfort J."/>
            <person name="Bouchez O."/>
            <person name="Roques C."/>
            <person name="Iampietro C."/>
            <person name="Lluch J."/>
            <person name="Castinel A."/>
            <person name="Donnadieu C."/>
            <person name="Desvignes T."/>
            <person name="Floi Bucao C."/>
            <person name="Jouanno E."/>
            <person name="Wen M."/>
            <person name="Mejri S."/>
            <person name="Dirks R."/>
            <person name="Jansen H."/>
            <person name="Henkel C."/>
            <person name="Chen W.J."/>
            <person name="Zahm M."/>
            <person name="Cabau C."/>
            <person name="Klopp C."/>
            <person name="Thompson A.W."/>
            <person name="Robinson-Rechavi M."/>
            <person name="Braasch I."/>
            <person name="Lecointre G."/>
            <person name="Bobe J."/>
            <person name="Postlethwait J.H."/>
            <person name="Berthelot C."/>
            <person name="Roest Crollius H."/>
            <person name="Guiguen Y."/>
        </authorList>
    </citation>
    <scope>NUCLEOTIDE SEQUENCE</scope>
    <source>
        <strain evidence="1">NC1722</strain>
    </source>
</reference>
<evidence type="ECO:0000313" key="1">
    <source>
        <dbReference type="EMBL" id="KAJ8415120.1"/>
    </source>
</evidence>
<dbReference type="Proteomes" id="UP001221898">
    <property type="component" value="Unassembled WGS sequence"/>
</dbReference>
<dbReference type="AlphaFoldDB" id="A0AAD7T6A9"/>
<organism evidence="1 2">
    <name type="scientific">Aldrovandia affinis</name>
    <dbReference type="NCBI Taxonomy" id="143900"/>
    <lineage>
        <taxon>Eukaryota</taxon>
        <taxon>Metazoa</taxon>
        <taxon>Chordata</taxon>
        <taxon>Craniata</taxon>
        <taxon>Vertebrata</taxon>
        <taxon>Euteleostomi</taxon>
        <taxon>Actinopterygii</taxon>
        <taxon>Neopterygii</taxon>
        <taxon>Teleostei</taxon>
        <taxon>Notacanthiformes</taxon>
        <taxon>Halosauridae</taxon>
        <taxon>Aldrovandia</taxon>
    </lineage>
</organism>
<proteinExistence type="predicted"/>
<protein>
    <submittedName>
        <fullName evidence="1">Uncharacterized protein</fullName>
    </submittedName>
</protein>